<keyword evidence="4 7" id="KW-0812">Transmembrane</keyword>
<dbReference type="PANTHER" id="PTHR43744">
    <property type="entry name" value="ABC TRANSPORTER PERMEASE PROTEIN MG189-RELATED-RELATED"/>
    <property type="match status" value="1"/>
</dbReference>
<feature type="transmembrane region" description="Helical" evidence="7">
    <location>
        <begin position="12"/>
        <end position="32"/>
    </location>
</feature>
<comment type="caution">
    <text evidence="10">The sequence shown here is derived from an EMBL/GenBank/DDBJ whole genome shotgun (WGS) entry which is preliminary data.</text>
</comment>
<dbReference type="CDD" id="cd06261">
    <property type="entry name" value="TM_PBP2"/>
    <property type="match status" value="1"/>
</dbReference>
<gene>
    <name evidence="10" type="ORF">CHH67_07220</name>
    <name evidence="9" type="ORF">GNP94_04595</name>
</gene>
<sequence>MMTRTNVQRPLMYLWTILLGLLFALPFLYTLYSSIIPMRFVNTLTSPANWTLDNFKIFFTNPAYDVPRWFLNTVIMTGVVVVGNLIINPMAGFALAKLNFRGKTVIYWIVVATMMVPYHMILIPVYVNVAQLGWLNTFLGLTVPFLYQGLYIFMLRQFFISVPNEFLEAARIDGLTKMGAFWRIVYPLARSSLITMSILAFSGTWNSYLIPSTLANTPEMYVLVVGLNSVKDMFFENTPLIMAGVVLSTLPIILFFFLFQRQYIEGISSAGVKG</sequence>
<protein>
    <submittedName>
        <fullName evidence="9 10">ABC transporter permease</fullName>
    </submittedName>
</protein>
<evidence type="ECO:0000256" key="1">
    <source>
        <dbReference type="ARBA" id="ARBA00004651"/>
    </source>
</evidence>
<evidence type="ECO:0000313" key="12">
    <source>
        <dbReference type="Proteomes" id="UP000435177"/>
    </source>
</evidence>
<dbReference type="AlphaFoldDB" id="A0A268EYN9"/>
<keyword evidence="6 7" id="KW-0472">Membrane</keyword>
<dbReference type="Proteomes" id="UP000435177">
    <property type="component" value="Unassembled WGS sequence"/>
</dbReference>
<feature type="transmembrane region" description="Helical" evidence="7">
    <location>
        <begin position="240"/>
        <end position="259"/>
    </location>
</feature>
<dbReference type="PROSITE" id="PS50928">
    <property type="entry name" value="ABC_TM1"/>
    <property type="match status" value="1"/>
</dbReference>
<dbReference type="RefSeq" id="WP_095264486.1">
    <property type="nucleotide sequence ID" value="NZ_NPBY01000023.1"/>
</dbReference>
<reference evidence="9 12" key="2">
    <citation type="submission" date="2019-11" db="EMBL/GenBank/DDBJ databases">
        <title>Draft genome sequences of five Paenibacillus species of dairy origin.</title>
        <authorList>
            <person name="Olajide A.M."/>
            <person name="Chen S."/>
            <person name="Lapointe G."/>
        </authorList>
    </citation>
    <scope>NUCLEOTIDE SEQUENCE [LARGE SCALE GENOMIC DNA]</scope>
    <source>
        <strain evidence="9 12">3CS1</strain>
    </source>
</reference>
<evidence type="ECO:0000259" key="8">
    <source>
        <dbReference type="PROSITE" id="PS50928"/>
    </source>
</evidence>
<proteinExistence type="inferred from homology"/>
<dbReference type="Gene3D" id="1.10.3720.10">
    <property type="entry name" value="MetI-like"/>
    <property type="match status" value="1"/>
</dbReference>
<dbReference type="EMBL" id="NPBY01000023">
    <property type="protein sequence ID" value="PAD78232.1"/>
    <property type="molecule type" value="Genomic_DNA"/>
</dbReference>
<dbReference type="InterPro" id="IPR035906">
    <property type="entry name" value="MetI-like_sf"/>
</dbReference>
<feature type="transmembrane region" description="Helical" evidence="7">
    <location>
        <begin position="105"/>
        <end position="126"/>
    </location>
</feature>
<evidence type="ECO:0000256" key="3">
    <source>
        <dbReference type="ARBA" id="ARBA00022475"/>
    </source>
</evidence>
<evidence type="ECO:0000256" key="7">
    <source>
        <dbReference type="RuleBase" id="RU363032"/>
    </source>
</evidence>
<reference evidence="10 11" key="1">
    <citation type="submission" date="2017-07" db="EMBL/GenBank/DDBJ databases">
        <title>Isolation and whole genome analysis of endospore-forming bacteria from heroin.</title>
        <authorList>
            <person name="Kalinowski J."/>
            <person name="Ahrens B."/>
            <person name="Al-Dilaimi A."/>
            <person name="Winkler A."/>
            <person name="Wibberg D."/>
            <person name="Schleenbecker U."/>
            <person name="Ruckert C."/>
            <person name="Wolfel R."/>
            <person name="Grass G."/>
        </authorList>
    </citation>
    <scope>NUCLEOTIDE SEQUENCE [LARGE SCALE GENOMIC DNA]</scope>
    <source>
        <strain evidence="10 11">7537-G1</strain>
    </source>
</reference>
<dbReference type="InterPro" id="IPR000515">
    <property type="entry name" value="MetI-like"/>
</dbReference>
<organism evidence="10 11">
    <name type="scientific">Paenibacillus campinasensis</name>
    <dbReference type="NCBI Taxonomy" id="66347"/>
    <lineage>
        <taxon>Bacteria</taxon>
        <taxon>Bacillati</taxon>
        <taxon>Bacillota</taxon>
        <taxon>Bacilli</taxon>
        <taxon>Bacillales</taxon>
        <taxon>Paenibacillaceae</taxon>
        <taxon>Paenibacillus</taxon>
    </lineage>
</organism>
<dbReference type="GO" id="GO:0055085">
    <property type="term" value="P:transmembrane transport"/>
    <property type="evidence" value="ECO:0007669"/>
    <property type="project" value="InterPro"/>
</dbReference>
<feature type="domain" description="ABC transmembrane type-1" evidence="8">
    <location>
        <begin position="70"/>
        <end position="259"/>
    </location>
</feature>
<feature type="transmembrane region" description="Helical" evidence="7">
    <location>
        <begin position="138"/>
        <end position="159"/>
    </location>
</feature>
<dbReference type="OrthoDB" id="9771544at2"/>
<keyword evidence="3" id="KW-1003">Cell membrane</keyword>
<dbReference type="SUPFAM" id="SSF161098">
    <property type="entry name" value="MetI-like"/>
    <property type="match status" value="1"/>
</dbReference>
<name>A0A268EYN9_9BACL</name>
<evidence type="ECO:0000256" key="6">
    <source>
        <dbReference type="ARBA" id="ARBA00023136"/>
    </source>
</evidence>
<comment type="similarity">
    <text evidence="7">Belongs to the binding-protein-dependent transport system permease family.</text>
</comment>
<keyword evidence="12" id="KW-1185">Reference proteome</keyword>
<dbReference type="PANTHER" id="PTHR43744:SF12">
    <property type="entry name" value="ABC TRANSPORTER PERMEASE PROTEIN MG189-RELATED"/>
    <property type="match status" value="1"/>
</dbReference>
<evidence type="ECO:0000313" key="10">
    <source>
        <dbReference type="EMBL" id="PAD78232.1"/>
    </source>
</evidence>
<evidence type="ECO:0000256" key="2">
    <source>
        <dbReference type="ARBA" id="ARBA00022448"/>
    </source>
</evidence>
<accession>A0A268EYN9</accession>
<evidence type="ECO:0000256" key="5">
    <source>
        <dbReference type="ARBA" id="ARBA00022989"/>
    </source>
</evidence>
<keyword evidence="2 7" id="KW-0813">Transport</keyword>
<dbReference type="GO" id="GO:0005886">
    <property type="term" value="C:plasma membrane"/>
    <property type="evidence" value="ECO:0007669"/>
    <property type="project" value="UniProtKB-SubCell"/>
</dbReference>
<comment type="subcellular location">
    <subcellularLocation>
        <location evidence="1 7">Cell membrane</location>
        <topology evidence="1 7">Multi-pass membrane protein</topology>
    </subcellularLocation>
</comment>
<dbReference type="Proteomes" id="UP000215596">
    <property type="component" value="Unassembled WGS sequence"/>
</dbReference>
<feature type="transmembrane region" description="Helical" evidence="7">
    <location>
        <begin position="69"/>
        <end position="93"/>
    </location>
</feature>
<feature type="transmembrane region" description="Helical" evidence="7">
    <location>
        <begin position="180"/>
        <end position="201"/>
    </location>
</feature>
<evidence type="ECO:0000256" key="4">
    <source>
        <dbReference type="ARBA" id="ARBA00022692"/>
    </source>
</evidence>
<dbReference type="EMBL" id="WOAA01000002">
    <property type="protein sequence ID" value="MUG65284.1"/>
    <property type="molecule type" value="Genomic_DNA"/>
</dbReference>
<evidence type="ECO:0000313" key="11">
    <source>
        <dbReference type="Proteomes" id="UP000215596"/>
    </source>
</evidence>
<evidence type="ECO:0000313" key="9">
    <source>
        <dbReference type="EMBL" id="MUG65284.1"/>
    </source>
</evidence>
<keyword evidence="5 7" id="KW-1133">Transmembrane helix</keyword>
<dbReference type="Pfam" id="PF00528">
    <property type="entry name" value="BPD_transp_1"/>
    <property type="match status" value="1"/>
</dbReference>